<feature type="domain" description="PI-PLC Y-box" evidence="7">
    <location>
        <begin position="380"/>
        <end position="427"/>
    </location>
</feature>
<dbReference type="GO" id="GO:0048015">
    <property type="term" value="P:phosphatidylinositol-mediated signaling"/>
    <property type="evidence" value="ECO:0007669"/>
    <property type="project" value="TreeGrafter"/>
</dbReference>
<evidence type="ECO:0000313" key="8">
    <source>
        <dbReference type="EMBL" id="QHT33848.1"/>
    </source>
</evidence>
<evidence type="ECO:0000259" key="7">
    <source>
        <dbReference type="PROSITE" id="PS50008"/>
    </source>
</evidence>
<dbReference type="Gene3D" id="3.20.20.190">
    <property type="entry name" value="Phosphatidylinositol (PI) phosphodiesterase"/>
    <property type="match status" value="1"/>
</dbReference>
<keyword evidence="6" id="KW-1133">Transmembrane helix</keyword>
<proteinExistence type="predicted"/>
<keyword evidence="2" id="KW-0378">Hydrolase</keyword>
<feature type="region of interest" description="Disordered" evidence="5">
    <location>
        <begin position="1"/>
        <end position="32"/>
    </location>
</feature>
<dbReference type="Pfam" id="PF00388">
    <property type="entry name" value="PI-PLC-X"/>
    <property type="match status" value="1"/>
</dbReference>
<dbReference type="InterPro" id="IPR000909">
    <property type="entry name" value="PLipase_C_PInositol-sp_X_dom"/>
</dbReference>
<dbReference type="EMBL" id="MN738979">
    <property type="protein sequence ID" value="QHT33848.1"/>
    <property type="molecule type" value="Genomic_DNA"/>
</dbReference>
<evidence type="ECO:0000256" key="6">
    <source>
        <dbReference type="SAM" id="Phobius"/>
    </source>
</evidence>
<dbReference type="GO" id="GO:0004435">
    <property type="term" value="F:phosphatidylinositol-4,5-bisphosphate phospholipase C activity"/>
    <property type="evidence" value="ECO:0007669"/>
    <property type="project" value="UniProtKB-EC"/>
</dbReference>
<evidence type="ECO:0000256" key="3">
    <source>
        <dbReference type="ARBA" id="ARBA00022963"/>
    </source>
</evidence>
<keyword evidence="6" id="KW-0472">Membrane</keyword>
<sequence>MNSNTKNSNSNSNSNSKSTSNNNSGSTSSSTTSSLVSTSIATVDSIIKKVKESANSNLRVYLIIVIPIIIFLVYILYKYNLGSRTANVISNMTYSSNISLEPIPQCYQTDIKQQYKLCDYYISSSFMTPCVGNQQYDYVSNDMISKVIQSGARYIQIPICELDVSSQAIPVVGTAEYGQRIITSLNTLDIKATLKTIRGNAFKVNNKKINYPLIVHLILNTKNPYTLSVLADNINEVLNDVLIDASHYKTFPLFLEKLCNLSGKIILFATPEYIGTKLEPYIVPTNKLFEIYHFSELGPLVLSSDTIYTNSYNQRLSTKGQSQSNKLFKQKYPSMDYIVSNADTIGNTILNDNDILNNLTCFNKVGVTIVKPNYPADVISKNYDPSESIYYGCQFITMNFQINDDNMKNYIDIFKQSSFRLKPASMRFSETEEPTRDLLSVYESILQVNDNIISDFYYTYNNLLLSFEAYSLPNTYLTQIEQNLRFNLGSKQIRDKVGNVKYKLNVNQCFIPRKSNIGSSDNISINLESAAMPGYFITMSGNGFILQNLANSNKDLMKQSFYIEKPKTADNENGQQGKLFSIRTTDNDQPMFIAFDNKQVKAYADTPQVQAHNNMTFAVNSVKFNVILNIITIFNGILKTMGGNIIGALENNTLDGTNYIALPASTNSSGNGGNNFNILNDQFILKNKDNKTYVINDTETGFLYDKALQPNPNGIFSLKLNNGYYNILNSSGQEMILFNKNLIKFVDQSAIVSNENLFNINITYEIL</sequence>
<protein>
    <recommendedName>
        <fullName evidence="1">phosphoinositide phospholipase C</fullName>
        <ecNumber evidence="1">3.1.4.11</ecNumber>
    </recommendedName>
</protein>
<reference evidence="8" key="1">
    <citation type="journal article" date="2020" name="Nature">
        <title>Giant virus diversity and host interactions through global metagenomics.</title>
        <authorList>
            <person name="Schulz F."/>
            <person name="Roux S."/>
            <person name="Paez-Espino D."/>
            <person name="Jungbluth S."/>
            <person name="Walsh D.A."/>
            <person name="Denef V.J."/>
            <person name="McMahon K.D."/>
            <person name="Konstantinidis K.T."/>
            <person name="Eloe-Fadrosh E.A."/>
            <person name="Kyrpides N.C."/>
            <person name="Woyke T."/>
        </authorList>
    </citation>
    <scope>NUCLEOTIDE SEQUENCE</scope>
    <source>
        <strain evidence="8">GVMAG-M-3300009161-52</strain>
    </source>
</reference>
<dbReference type="AlphaFoldDB" id="A0A6C0EXW4"/>
<evidence type="ECO:0000256" key="4">
    <source>
        <dbReference type="ARBA" id="ARBA00023098"/>
    </source>
</evidence>
<dbReference type="PROSITE" id="PS50008">
    <property type="entry name" value="PIPLC_Y_DOMAIN"/>
    <property type="match status" value="1"/>
</dbReference>
<dbReference type="PANTHER" id="PTHR10336">
    <property type="entry name" value="PHOSPHOINOSITIDE-SPECIFIC PHOSPHOLIPASE C FAMILY PROTEIN"/>
    <property type="match status" value="1"/>
</dbReference>
<keyword evidence="6" id="KW-0812">Transmembrane</keyword>
<dbReference type="PANTHER" id="PTHR10336:SF36">
    <property type="entry name" value="1-PHOSPHATIDYLINOSITOL 4,5-BISPHOSPHATE PHOSPHODIESTERASE BETA-4"/>
    <property type="match status" value="1"/>
</dbReference>
<dbReference type="PROSITE" id="PS50007">
    <property type="entry name" value="PIPLC_X_DOMAIN"/>
    <property type="match status" value="1"/>
</dbReference>
<organism evidence="8">
    <name type="scientific">viral metagenome</name>
    <dbReference type="NCBI Taxonomy" id="1070528"/>
    <lineage>
        <taxon>unclassified sequences</taxon>
        <taxon>metagenomes</taxon>
        <taxon>organismal metagenomes</taxon>
    </lineage>
</organism>
<dbReference type="InterPro" id="IPR017946">
    <property type="entry name" value="PLC-like_Pdiesterase_TIM-brl"/>
</dbReference>
<dbReference type="InterPro" id="IPR001192">
    <property type="entry name" value="PI-PLC_fam"/>
</dbReference>
<keyword evidence="3" id="KW-0442">Lipid degradation</keyword>
<dbReference type="GO" id="GO:0051209">
    <property type="term" value="P:release of sequestered calcium ion into cytosol"/>
    <property type="evidence" value="ECO:0007669"/>
    <property type="project" value="TreeGrafter"/>
</dbReference>
<dbReference type="GO" id="GO:0016042">
    <property type="term" value="P:lipid catabolic process"/>
    <property type="evidence" value="ECO:0007669"/>
    <property type="project" value="UniProtKB-KW"/>
</dbReference>
<keyword evidence="4" id="KW-0443">Lipid metabolism</keyword>
<evidence type="ECO:0000256" key="5">
    <source>
        <dbReference type="SAM" id="MobiDB-lite"/>
    </source>
</evidence>
<name>A0A6C0EXW4_9ZZZZ</name>
<evidence type="ECO:0000256" key="2">
    <source>
        <dbReference type="ARBA" id="ARBA00022801"/>
    </source>
</evidence>
<feature type="transmembrane region" description="Helical" evidence="6">
    <location>
        <begin position="58"/>
        <end position="77"/>
    </location>
</feature>
<dbReference type="InterPro" id="IPR001711">
    <property type="entry name" value="PLipase_C_Pinositol-sp_Y"/>
</dbReference>
<evidence type="ECO:0000256" key="1">
    <source>
        <dbReference type="ARBA" id="ARBA00012368"/>
    </source>
</evidence>
<dbReference type="SUPFAM" id="SSF51695">
    <property type="entry name" value="PLC-like phosphodiesterases"/>
    <property type="match status" value="1"/>
</dbReference>
<dbReference type="EC" id="3.1.4.11" evidence="1"/>
<accession>A0A6C0EXW4</accession>